<evidence type="ECO:0000313" key="2">
    <source>
        <dbReference type="EMBL" id="CAD6190191.1"/>
    </source>
</evidence>
<feature type="compositionally biased region" description="Low complexity" evidence="1">
    <location>
        <begin position="231"/>
        <end position="246"/>
    </location>
</feature>
<sequence>MSLVEEVVPIDVPLEVVEKNIEGNNGRKENSDKVKEGVEECQDQPEMMAQLLLGLRNQPLLFENAQSSSNVKPDLNNNTKKEEIVEEGPAKIISPAAENEEFQNRVEEKGEEKKEQDSLETSIDEQKMESPPSPPSPFLPPSSEVSVLDTAQASISRPDQAPSPPPILESPSPQAAVPAPRPQSPCRFAAPAPLPQQPCQPVVRTPSVPKKAAVPPPLVLNSSQPAAVYITSSTSSSDSSRDSVSSPLGPLSPRTAAQATVPPPRPEPTRLEPFHKLVEPPKSCALTLQDLDDEVFEEDVRDSPEPPKEANKAYWQSLEDDLSGDFHNLPRDIDVKGDTRSRAASNSIKGAVSRDSSPFSGAHVDIDVRGIKYRVPSMIRCHLCLDSMRLCLRRTRYRGERREYPAYRCNRKGCQTFRSIRKVFDNPDGMRIQEIFMYDNKEAAGVIPIPMPAPYRNSVSLPGRFRVSQRKRAENFNEFQEQLKQDIIANKKSLEESRRANNVTAALPMSNEQGTLLYIPKVLTPRQIVDIQEAVVQLLIQRSPMKQVSLNELPVFSNCPLPVNKLQGMLRNPQALDCFGKAMLDSPQPPLPIGYEIDQNGNVPELLRSYSPTSPTTSQFDEKLPRKRSFEEMSKLDVNTSTSSVLRDILSRPSKVQKMATRTISLGGYPRRPNSQLADAYMRKKQRDKEREMAAAQRNFVPPPSKIVAAMDARQRTVQNTYSQLLSPPPCGPPTQQFFHTQPHLQGIPSPTLMSSFAFPCNPASFNFFAAAAPPPMHFKSTAAPAPPQQQQQRCQSTAPNTITLQQALNSQYVTERQRSTDFAFIPTFYQQPMLSDQLFMQPFMPTNIRNAQFMDQSDITCSTTISDSSCTIVQEDEPIVDQGLKFDPPVLDVDDEKAEKTDI</sequence>
<dbReference type="AlphaFoldDB" id="A0A8S1H455"/>
<dbReference type="OrthoDB" id="5832385at2759"/>
<organism evidence="2 3">
    <name type="scientific">Caenorhabditis auriculariae</name>
    <dbReference type="NCBI Taxonomy" id="2777116"/>
    <lineage>
        <taxon>Eukaryota</taxon>
        <taxon>Metazoa</taxon>
        <taxon>Ecdysozoa</taxon>
        <taxon>Nematoda</taxon>
        <taxon>Chromadorea</taxon>
        <taxon>Rhabditida</taxon>
        <taxon>Rhabditina</taxon>
        <taxon>Rhabditomorpha</taxon>
        <taxon>Rhabditoidea</taxon>
        <taxon>Rhabditidae</taxon>
        <taxon>Peloderinae</taxon>
        <taxon>Caenorhabditis</taxon>
    </lineage>
</organism>
<feature type="compositionally biased region" description="Basic and acidic residues" evidence="1">
    <location>
        <begin position="102"/>
        <end position="117"/>
    </location>
</feature>
<evidence type="ECO:0000256" key="1">
    <source>
        <dbReference type="SAM" id="MobiDB-lite"/>
    </source>
</evidence>
<feature type="compositionally biased region" description="Polar residues" evidence="1">
    <location>
        <begin position="64"/>
        <end position="78"/>
    </location>
</feature>
<evidence type="ECO:0000313" key="3">
    <source>
        <dbReference type="Proteomes" id="UP000835052"/>
    </source>
</evidence>
<dbReference type="Proteomes" id="UP000835052">
    <property type="component" value="Unassembled WGS sequence"/>
</dbReference>
<protein>
    <submittedName>
        <fullName evidence="2">Uncharacterized protein</fullName>
    </submittedName>
</protein>
<proteinExistence type="predicted"/>
<reference evidence="2" key="1">
    <citation type="submission" date="2020-10" db="EMBL/GenBank/DDBJ databases">
        <authorList>
            <person name="Kikuchi T."/>
        </authorList>
    </citation>
    <scope>NUCLEOTIDE SEQUENCE</scope>
    <source>
        <strain evidence="2">NKZ352</strain>
    </source>
</reference>
<feature type="compositionally biased region" description="Pro residues" evidence="1">
    <location>
        <begin position="131"/>
        <end position="140"/>
    </location>
</feature>
<feature type="region of interest" description="Disordered" evidence="1">
    <location>
        <begin position="64"/>
        <end position="272"/>
    </location>
</feature>
<name>A0A8S1H455_9PELO</name>
<comment type="caution">
    <text evidence="2">The sequence shown here is derived from an EMBL/GenBank/DDBJ whole genome shotgun (WGS) entry which is preliminary data.</text>
</comment>
<keyword evidence="3" id="KW-1185">Reference proteome</keyword>
<gene>
    <name evidence="2" type="ORF">CAUJ_LOCUS6110</name>
</gene>
<dbReference type="EMBL" id="CAJGYM010000014">
    <property type="protein sequence ID" value="CAD6190191.1"/>
    <property type="molecule type" value="Genomic_DNA"/>
</dbReference>
<accession>A0A8S1H455</accession>